<protein>
    <recommendedName>
        <fullName evidence="1">Putative plant transposon protein domain-containing protein</fullName>
    </recommendedName>
</protein>
<organism evidence="2 3">
    <name type="scientific">Ficus carica</name>
    <name type="common">Common fig</name>
    <dbReference type="NCBI Taxonomy" id="3494"/>
    <lineage>
        <taxon>Eukaryota</taxon>
        <taxon>Viridiplantae</taxon>
        <taxon>Streptophyta</taxon>
        <taxon>Embryophyta</taxon>
        <taxon>Tracheophyta</taxon>
        <taxon>Spermatophyta</taxon>
        <taxon>Magnoliopsida</taxon>
        <taxon>eudicotyledons</taxon>
        <taxon>Gunneridae</taxon>
        <taxon>Pentapetalae</taxon>
        <taxon>rosids</taxon>
        <taxon>fabids</taxon>
        <taxon>Rosales</taxon>
        <taxon>Moraceae</taxon>
        <taxon>Ficeae</taxon>
        <taxon>Ficus</taxon>
    </lineage>
</organism>
<name>A0AA88A9G1_FICCA</name>
<reference evidence="2" key="1">
    <citation type="submission" date="2023-07" db="EMBL/GenBank/DDBJ databases">
        <title>draft genome sequence of fig (Ficus carica).</title>
        <authorList>
            <person name="Takahashi T."/>
            <person name="Nishimura K."/>
        </authorList>
    </citation>
    <scope>NUCLEOTIDE SEQUENCE</scope>
</reference>
<evidence type="ECO:0000313" key="3">
    <source>
        <dbReference type="Proteomes" id="UP001187192"/>
    </source>
</evidence>
<accession>A0AA88A9G1</accession>
<feature type="domain" description="Putative plant transposon protein" evidence="1">
    <location>
        <begin position="68"/>
        <end position="196"/>
    </location>
</feature>
<dbReference type="EMBL" id="BTGU01000028">
    <property type="protein sequence ID" value="GMN48394.1"/>
    <property type="molecule type" value="Genomic_DNA"/>
</dbReference>
<evidence type="ECO:0000259" key="1">
    <source>
        <dbReference type="Pfam" id="PF20167"/>
    </source>
</evidence>
<evidence type="ECO:0000313" key="2">
    <source>
        <dbReference type="EMBL" id="GMN48394.1"/>
    </source>
</evidence>
<sequence>MPMKSTAKRQRGVSSKTKDVKSSLNVFVSVAVEEQYNNYNKNRACIRERGFSLSNNPAFAHIQETIQTRGWATYCPPPPLPKNGSMMLVREFYANAKEHRNHKTKVRGIVVRFDEETINWHLGLVALEEDDLANYTKRADMQQVMDTIRLYPTTHVFECSRERALALFAIALGMRMNVRAIINAAILHAANINNTHPALNPNDMVRIWNNQLEDGEDEAGPSRASAERKSKASISDLYEMYQSHDDRLDDIQAQLGYDRQWNLEHAEYQAFYFNTIEKMFQHFGFSSGHDMIGFPQMPPFPDHLRHPYQRAS</sequence>
<keyword evidence="3" id="KW-1185">Reference proteome</keyword>
<dbReference type="InterPro" id="IPR046796">
    <property type="entry name" value="Transposase_32_dom"/>
</dbReference>
<comment type="caution">
    <text evidence="2">The sequence shown here is derived from an EMBL/GenBank/DDBJ whole genome shotgun (WGS) entry which is preliminary data.</text>
</comment>
<proteinExistence type="predicted"/>
<dbReference type="Pfam" id="PF20167">
    <property type="entry name" value="Transposase_32"/>
    <property type="match status" value="1"/>
</dbReference>
<dbReference type="AlphaFoldDB" id="A0AA88A9G1"/>
<dbReference type="Proteomes" id="UP001187192">
    <property type="component" value="Unassembled WGS sequence"/>
</dbReference>
<gene>
    <name evidence="2" type="ORF">TIFTF001_017565</name>
</gene>